<feature type="compositionally biased region" description="Basic and acidic residues" evidence="9">
    <location>
        <begin position="310"/>
        <end position="345"/>
    </location>
</feature>
<dbReference type="EMBL" id="MU004233">
    <property type="protein sequence ID" value="KAF2670929.1"/>
    <property type="molecule type" value="Genomic_DNA"/>
</dbReference>
<dbReference type="GO" id="GO:0003755">
    <property type="term" value="F:peptidyl-prolyl cis-trans isomerase activity"/>
    <property type="evidence" value="ECO:0007669"/>
    <property type="project" value="UniProtKB-KW"/>
</dbReference>
<organism evidence="11 12">
    <name type="scientific">Microthyrium microscopicum</name>
    <dbReference type="NCBI Taxonomy" id="703497"/>
    <lineage>
        <taxon>Eukaryota</taxon>
        <taxon>Fungi</taxon>
        <taxon>Dikarya</taxon>
        <taxon>Ascomycota</taxon>
        <taxon>Pezizomycotina</taxon>
        <taxon>Dothideomycetes</taxon>
        <taxon>Dothideomycetes incertae sedis</taxon>
        <taxon>Microthyriales</taxon>
        <taxon>Microthyriaceae</taxon>
        <taxon>Microthyrium</taxon>
    </lineage>
</organism>
<evidence type="ECO:0000256" key="6">
    <source>
        <dbReference type="ARBA" id="ARBA00023235"/>
    </source>
</evidence>
<dbReference type="PROSITE" id="PS50059">
    <property type="entry name" value="FKBP_PPIASE"/>
    <property type="match status" value="1"/>
</dbReference>
<dbReference type="InterPro" id="IPR001179">
    <property type="entry name" value="PPIase_FKBP_dom"/>
</dbReference>
<feature type="compositionally biased region" description="Acidic residues" evidence="9">
    <location>
        <begin position="90"/>
        <end position="102"/>
    </location>
</feature>
<dbReference type="Pfam" id="PF17800">
    <property type="entry name" value="NPL"/>
    <property type="match status" value="1"/>
</dbReference>
<evidence type="ECO:0000256" key="7">
    <source>
        <dbReference type="PIRNR" id="PIRNR001473"/>
    </source>
</evidence>
<evidence type="ECO:0000259" key="10">
    <source>
        <dbReference type="PROSITE" id="PS50059"/>
    </source>
</evidence>
<dbReference type="InterPro" id="IPR041232">
    <property type="entry name" value="NPL"/>
</dbReference>
<dbReference type="PANTHER" id="PTHR43811">
    <property type="entry name" value="FKBP-TYPE PEPTIDYL-PROLYL CIS-TRANS ISOMERASE FKPA"/>
    <property type="match status" value="1"/>
</dbReference>
<comment type="subunit">
    <text evidence="4">Binds to histones H3 and H4.</text>
</comment>
<keyword evidence="12" id="KW-1185">Reference proteome</keyword>
<dbReference type="Gene3D" id="3.10.50.40">
    <property type="match status" value="1"/>
</dbReference>
<dbReference type="FunFam" id="3.10.50.40:FF:000006">
    <property type="entry name" value="Peptidyl-prolyl cis-trans isomerase"/>
    <property type="match status" value="1"/>
</dbReference>
<feature type="domain" description="PPIase FKBP-type" evidence="10">
    <location>
        <begin position="395"/>
        <end position="481"/>
    </location>
</feature>
<keyword evidence="5 7" id="KW-0697">Rotamase</keyword>
<evidence type="ECO:0000256" key="9">
    <source>
        <dbReference type="SAM" id="MobiDB-lite"/>
    </source>
</evidence>
<dbReference type="InterPro" id="IPR046357">
    <property type="entry name" value="PPIase_dom_sf"/>
</dbReference>
<dbReference type="EC" id="5.2.1.8" evidence="7"/>
<evidence type="ECO:0000256" key="4">
    <source>
        <dbReference type="ARBA" id="ARBA00011865"/>
    </source>
</evidence>
<dbReference type="SUPFAM" id="SSF54534">
    <property type="entry name" value="FKBP-like"/>
    <property type="match status" value="1"/>
</dbReference>
<sequence>MAALRPVSVYGLKVPPNGFRIEANPGLPAAFQITMAALDPTETTITTDGPPRATLKIVRNIFDVVDDEDEDDEDYDEDDIESIRRRLGLTEEDDEDESDEEMTNGGPSDPTAILNAIKKANAMDDDESDEELTNGVNGVSKGKARAIDLDDDDLSEDGMTEYVVCTLDPNQHYQQPINIVVGDNEECYFRVVGSHTIHLTGNFIVPPQEIDDSDNEEDEELDEDYLYGLENGLDGEDEDESEEDELDDLADPRIMEVDSEEEAPKLVKVEPTKKQKNKRAADEDEVEAPSKANSKKLKTNGGQAVAGAKAEVKPEEKKIDTKDSKKKDKKEAKKDVKKEAKKEETSPANGKKVQFAEKLEQGPTPSGGVQKGKRNVGGVTVEDKKAGTGPAAKKGDKVAMRYIGKLKDGKVFDSNKKGKPFDFKLGSGEVIKGWDVGVAGMSVGAERRITVPAKMAYGNQDMPGIPKGSELTFDLKLISIN</sequence>
<feature type="compositionally biased region" description="Acidic residues" evidence="9">
    <location>
        <begin position="68"/>
        <end position="80"/>
    </location>
</feature>
<comment type="catalytic activity">
    <reaction evidence="1 7 8">
        <text>[protein]-peptidylproline (omega=180) = [protein]-peptidylproline (omega=0)</text>
        <dbReference type="Rhea" id="RHEA:16237"/>
        <dbReference type="Rhea" id="RHEA-COMP:10747"/>
        <dbReference type="Rhea" id="RHEA-COMP:10748"/>
        <dbReference type="ChEBI" id="CHEBI:83833"/>
        <dbReference type="ChEBI" id="CHEBI:83834"/>
        <dbReference type="EC" id="5.2.1.8"/>
    </reaction>
</comment>
<feature type="compositionally biased region" description="Acidic residues" evidence="9">
    <location>
        <begin position="233"/>
        <end position="249"/>
    </location>
</feature>
<dbReference type="AlphaFoldDB" id="A0A6A6UF72"/>
<reference evidence="11" key="1">
    <citation type="journal article" date="2020" name="Stud. Mycol.">
        <title>101 Dothideomycetes genomes: a test case for predicting lifestyles and emergence of pathogens.</title>
        <authorList>
            <person name="Haridas S."/>
            <person name="Albert R."/>
            <person name="Binder M."/>
            <person name="Bloem J."/>
            <person name="Labutti K."/>
            <person name="Salamov A."/>
            <person name="Andreopoulos B."/>
            <person name="Baker S."/>
            <person name="Barry K."/>
            <person name="Bills G."/>
            <person name="Bluhm B."/>
            <person name="Cannon C."/>
            <person name="Castanera R."/>
            <person name="Culley D."/>
            <person name="Daum C."/>
            <person name="Ezra D."/>
            <person name="Gonzalez J."/>
            <person name="Henrissat B."/>
            <person name="Kuo A."/>
            <person name="Liang C."/>
            <person name="Lipzen A."/>
            <person name="Lutzoni F."/>
            <person name="Magnuson J."/>
            <person name="Mondo S."/>
            <person name="Nolan M."/>
            <person name="Ohm R."/>
            <person name="Pangilinan J."/>
            <person name="Park H.-J."/>
            <person name="Ramirez L."/>
            <person name="Alfaro M."/>
            <person name="Sun H."/>
            <person name="Tritt A."/>
            <person name="Yoshinaga Y."/>
            <person name="Zwiers L.-H."/>
            <person name="Turgeon B."/>
            <person name="Goodwin S."/>
            <person name="Spatafora J."/>
            <person name="Crous P."/>
            <person name="Grigoriev I."/>
        </authorList>
    </citation>
    <scope>NUCLEOTIDE SEQUENCE</scope>
    <source>
        <strain evidence="11">CBS 115976</strain>
    </source>
</reference>
<evidence type="ECO:0000256" key="1">
    <source>
        <dbReference type="ARBA" id="ARBA00000971"/>
    </source>
</evidence>
<feature type="region of interest" description="Disordered" evidence="9">
    <location>
        <begin position="228"/>
        <end position="394"/>
    </location>
</feature>
<gene>
    <name evidence="11" type="ORF">BT63DRAFT_385367</name>
</gene>
<evidence type="ECO:0000313" key="12">
    <source>
        <dbReference type="Proteomes" id="UP000799302"/>
    </source>
</evidence>
<evidence type="ECO:0000256" key="2">
    <source>
        <dbReference type="ARBA" id="ARBA00002221"/>
    </source>
</evidence>
<dbReference type="GO" id="GO:0000785">
    <property type="term" value="C:chromatin"/>
    <property type="evidence" value="ECO:0007669"/>
    <property type="project" value="TreeGrafter"/>
</dbReference>
<name>A0A6A6UF72_9PEZI</name>
<comment type="similarity">
    <text evidence="3">Belongs to the FKBP-type PPIase family. FKBP3/4 subfamily.</text>
</comment>
<accession>A0A6A6UF72</accession>
<evidence type="ECO:0000256" key="3">
    <source>
        <dbReference type="ARBA" id="ARBA00007838"/>
    </source>
</evidence>
<comment type="function">
    <text evidence="2">PPIase that acts as a histone chaperone. Histone proline isomerase that increases the rate of cis-trans isomerization at prolines on the histone H3 N-terminal tail. Proline isomerization influences H3 methylation thereby regulating gene expression.</text>
</comment>
<dbReference type="PIRSF" id="PIRSF001473">
    <property type="entry name" value="FK506-bp_FPR3"/>
    <property type="match status" value="1"/>
</dbReference>
<dbReference type="Gene3D" id="2.60.120.340">
    <property type="entry name" value="Nucleoplasmin core domain"/>
    <property type="match status" value="1"/>
</dbReference>
<evidence type="ECO:0000256" key="5">
    <source>
        <dbReference type="ARBA" id="ARBA00023110"/>
    </source>
</evidence>
<feature type="compositionally biased region" description="Basic and acidic residues" evidence="9">
    <location>
        <begin position="250"/>
        <end position="273"/>
    </location>
</feature>
<protein>
    <recommendedName>
        <fullName evidence="7">FK506-binding protein</fullName>
        <ecNumber evidence="7">5.2.1.8</ecNumber>
    </recommendedName>
</protein>
<dbReference type="InterPro" id="IPR023566">
    <property type="entry name" value="PPIase_Fpr3/Fpr4-like"/>
</dbReference>
<dbReference type="PANTHER" id="PTHR43811:SF19">
    <property type="entry name" value="39 KDA FK506-BINDING NUCLEAR PROTEIN"/>
    <property type="match status" value="1"/>
</dbReference>
<dbReference type="Proteomes" id="UP000799302">
    <property type="component" value="Unassembled WGS sequence"/>
</dbReference>
<dbReference type="OrthoDB" id="77911at2759"/>
<evidence type="ECO:0000256" key="8">
    <source>
        <dbReference type="PROSITE-ProRule" id="PRU00277"/>
    </source>
</evidence>
<dbReference type="GO" id="GO:0005730">
    <property type="term" value="C:nucleolus"/>
    <property type="evidence" value="ECO:0007669"/>
    <property type="project" value="TreeGrafter"/>
</dbReference>
<keyword evidence="6 7" id="KW-0413">Isomerase</keyword>
<dbReference type="Pfam" id="PF00254">
    <property type="entry name" value="FKBP_C"/>
    <property type="match status" value="1"/>
</dbReference>
<feature type="region of interest" description="Disordered" evidence="9">
    <location>
        <begin position="68"/>
        <end position="112"/>
    </location>
</feature>
<evidence type="ECO:0000313" key="11">
    <source>
        <dbReference type="EMBL" id="KAF2670929.1"/>
    </source>
</evidence>
<proteinExistence type="inferred from homology"/>